<dbReference type="CDD" id="cd03454">
    <property type="entry name" value="YdeM"/>
    <property type="match status" value="1"/>
</dbReference>
<evidence type="ECO:0000259" key="1">
    <source>
        <dbReference type="Pfam" id="PF01575"/>
    </source>
</evidence>
<dbReference type="InterPro" id="IPR029069">
    <property type="entry name" value="HotDog_dom_sf"/>
</dbReference>
<name>A0A327JWS9_9HYPH</name>
<dbReference type="PANTHER" id="PTHR43664:SF1">
    <property type="entry name" value="BETA-METHYLMALYL-COA DEHYDRATASE"/>
    <property type="match status" value="1"/>
</dbReference>
<proteinExistence type="predicted"/>
<dbReference type="AlphaFoldDB" id="A0A327JWS9"/>
<dbReference type="Gene3D" id="3.10.129.10">
    <property type="entry name" value="Hotdog Thioesterase"/>
    <property type="match status" value="1"/>
</dbReference>
<dbReference type="RefSeq" id="WP_111432290.1">
    <property type="nucleotide sequence ID" value="NZ_JACIGG010000001.1"/>
</dbReference>
<dbReference type="PANTHER" id="PTHR43664">
    <property type="entry name" value="MONOAMINE OXIDASE-RELATED"/>
    <property type="match status" value="1"/>
</dbReference>
<reference evidence="2 3" key="1">
    <citation type="submission" date="2017-07" db="EMBL/GenBank/DDBJ databases">
        <title>Draft Genome Sequences of Select Purple Nonsulfur Bacteria.</title>
        <authorList>
            <person name="Lasarre B."/>
            <person name="Mckinlay J.B."/>
        </authorList>
    </citation>
    <scope>NUCLEOTIDE SEQUENCE [LARGE SCALE GENOMIC DNA]</scope>
    <source>
        <strain evidence="2 3">DSM 11290</strain>
    </source>
</reference>
<dbReference type="SUPFAM" id="SSF54637">
    <property type="entry name" value="Thioesterase/thiol ester dehydrase-isomerase"/>
    <property type="match status" value="1"/>
</dbReference>
<gene>
    <name evidence="2" type="ORF">CH339_00445</name>
</gene>
<dbReference type="Pfam" id="PF01575">
    <property type="entry name" value="MaoC_dehydratas"/>
    <property type="match status" value="1"/>
</dbReference>
<accession>A0A327JWS9</accession>
<comment type="caution">
    <text evidence="2">The sequence shown here is derived from an EMBL/GenBank/DDBJ whole genome shotgun (WGS) entry which is preliminary data.</text>
</comment>
<evidence type="ECO:0000313" key="2">
    <source>
        <dbReference type="EMBL" id="RAI30036.1"/>
    </source>
</evidence>
<dbReference type="OrthoDB" id="9797938at2"/>
<sequence>MTEFRYFEDFVPGEEIDLGSYDLAHDEIVEFATAFDPQPFHLDEEAGKASLLGTFCASGWQACGVTMRLMVDGLLANTASMGAGSIDRVRWLKPVVPGRLFARLLVLDARASRSRPEMGIVQCRATLMDETGSALLEMEFPMLQGRRAAP</sequence>
<dbReference type="EMBL" id="NPEV01000001">
    <property type="protein sequence ID" value="RAI30036.1"/>
    <property type="molecule type" value="Genomic_DNA"/>
</dbReference>
<protein>
    <recommendedName>
        <fullName evidence="1">MaoC-like domain-containing protein</fullName>
    </recommendedName>
</protein>
<organism evidence="2 3">
    <name type="scientific">Rhodobium orientis</name>
    <dbReference type="NCBI Taxonomy" id="34017"/>
    <lineage>
        <taxon>Bacteria</taxon>
        <taxon>Pseudomonadati</taxon>
        <taxon>Pseudomonadota</taxon>
        <taxon>Alphaproteobacteria</taxon>
        <taxon>Hyphomicrobiales</taxon>
        <taxon>Rhodobiaceae</taxon>
        <taxon>Rhodobium</taxon>
    </lineage>
</organism>
<dbReference type="Proteomes" id="UP000249299">
    <property type="component" value="Unassembled WGS sequence"/>
</dbReference>
<evidence type="ECO:0000313" key="3">
    <source>
        <dbReference type="Proteomes" id="UP000249299"/>
    </source>
</evidence>
<dbReference type="InterPro" id="IPR052342">
    <property type="entry name" value="MCH/BMMD"/>
</dbReference>
<feature type="domain" description="MaoC-like" evidence="1">
    <location>
        <begin position="12"/>
        <end position="110"/>
    </location>
</feature>
<dbReference type="InterPro" id="IPR002539">
    <property type="entry name" value="MaoC-like_dom"/>
</dbReference>
<keyword evidence="3" id="KW-1185">Reference proteome</keyword>